<proteinExistence type="predicted"/>
<dbReference type="AlphaFoldDB" id="A0A2P2QZN8"/>
<sequence>MFNVTAPILTFCLCLYLWTVVH</sequence>
<organism evidence="1">
    <name type="scientific">Rhizophora mucronata</name>
    <name type="common">Asiatic mangrove</name>
    <dbReference type="NCBI Taxonomy" id="61149"/>
    <lineage>
        <taxon>Eukaryota</taxon>
        <taxon>Viridiplantae</taxon>
        <taxon>Streptophyta</taxon>
        <taxon>Embryophyta</taxon>
        <taxon>Tracheophyta</taxon>
        <taxon>Spermatophyta</taxon>
        <taxon>Magnoliopsida</taxon>
        <taxon>eudicotyledons</taxon>
        <taxon>Gunneridae</taxon>
        <taxon>Pentapetalae</taxon>
        <taxon>rosids</taxon>
        <taxon>fabids</taxon>
        <taxon>Malpighiales</taxon>
        <taxon>Rhizophoraceae</taxon>
        <taxon>Rhizophora</taxon>
    </lineage>
</organism>
<name>A0A2P2QZN8_RHIMU</name>
<protein>
    <submittedName>
        <fullName evidence="1">Uncharacterized protein</fullName>
    </submittedName>
</protein>
<reference evidence="1" key="1">
    <citation type="submission" date="2018-02" db="EMBL/GenBank/DDBJ databases">
        <title>Rhizophora mucronata_Transcriptome.</title>
        <authorList>
            <person name="Meera S.P."/>
            <person name="Sreeshan A."/>
            <person name="Augustine A."/>
        </authorList>
    </citation>
    <scope>NUCLEOTIDE SEQUENCE</scope>
    <source>
        <tissue evidence="1">Leaf</tissue>
    </source>
</reference>
<accession>A0A2P2QZN8</accession>
<evidence type="ECO:0000313" key="1">
    <source>
        <dbReference type="EMBL" id="MBX72469.1"/>
    </source>
</evidence>
<dbReference type="EMBL" id="GGEC01091985">
    <property type="protein sequence ID" value="MBX72469.1"/>
    <property type="molecule type" value="Transcribed_RNA"/>
</dbReference>